<dbReference type="RefSeq" id="WP_158258953.1">
    <property type="nucleotide sequence ID" value="NZ_CP175535.1"/>
</dbReference>
<evidence type="ECO:0000256" key="1">
    <source>
        <dbReference type="SAM" id="Phobius"/>
    </source>
</evidence>
<dbReference type="OrthoDB" id="9873499at2"/>
<evidence type="ECO:0000313" key="4">
    <source>
        <dbReference type="Proteomes" id="UP000189966"/>
    </source>
</evidence>
<keyword evidence="1" id="KW-1133">Transmembrane helix</keyword>
<keyword evidence="1" id="KW-0472">Membrane</keyword>
<name>A0A1T5HYI6_9GAMM</name>
<proteinExistence type="predicted"/>
<sequence>MQTGYWAIDAFIIANIILWITVTGIFIYQQHSGGGSLVNQSNSTHSRSRK</sequence>
<evidence type="ECO:0000313" key="2">
    <source>
        <dbReference type="EMBL" id="MEC6898131.1"/>
    </source>
</evidence>
<dbReference type="Proteomes" id="UP000189966">
    <property type="component" value="Unassembled WGS sequence"/>
</dbReference>
<accession>A0A1T5HYI6</accession>
<keyword evidence="5" id="KW-1185">Reference proteome</keyword>
<feature type="transmembrane region" description="Helical" evidence="1">
    <location>
        <begin position="6"/>
        <end position="28"/>
    </location>
</feature>
<dbReference type="EMBL" id="JAYXUD010000003">
    <property type="protein sequence ID" value="MEC6898131.1"/>
    <property type="molecule type" value="Genomic_DNA"/>
</dbReference>
<dbReference type="Proteomes" id="UP001339429">
    <property type="component" value="Unassembled WGS sequence"/>
</dbReference>
<keyword evidence="1" id="KW-0812">Transmembrane</keyword>
<organism evidence="3 4">
    <name type="scientific">Photobacterium piscicola</name>
    <dbReference type="NCBI Taxonomy" id="1378299"/>
    <lineage>
        <taxon>Bacteria</taxon>
        <taxon>Pseudomonadati</taxon>
        <taxon>Pseudomonadota</taxon>
        <taxon>Gammaproteobacteria</taxon>
        <taxon>Vibrionales</taxon>
        <taxon>Vibrionaceae</taxon>
        <taxon>Photobacterium</taxon>
    </lineage>
</organism>
<dbReference type="AlphaFoldDB" id="A0A1T5HYI6"/>
<reference evidence="3 4" key="1">
    <citation type="submission" date="2017-02" db="EMBL/GenBank/DDBJ databases">
        <authorList>
            <person name="Peterson S.W."/>
        </authorList>
    </citation>
    <scope>NUCLEOTIDE SEQUENCE [LARGE SCALE GENOMIC DNA]</scope>
    <source>
        <strain evidence="3">Type strain: NCCB 100098</strain>
        <strain evidence="4">type strain: NCCB 100098</strain>
    </source>
</reference>
<reference evidence="2 5" key="2">
    <citation type="submission" date="2024-01" db="EMBL/GenBank/DDBJ databases">
        <title>Active colonisers of the gastrointestinal tract of Atlantic salmon farmed in a warm water region.</title>
        <authorList>
            <person name="Bowman J.P."/>
        </authorList>
    </citation>
    <scope>NUCLEOTIDE SEQUENCE [LARGE SCALE GENOMIC DNA]</scope>
    <source>
        <strain evidence="2 5">S4MW1</strain>
    </source>
</reference>
<protein>
    <submittedName>
        <fullName evidence="3">Uncharacterized protein</fullName>
    </submittedName>
</protein>
<evidence type="ECO:0000313" key="3">
    <source>
        <dbReference type="EMBL" id="SKC31736.1"/>
    </source>
</evidence>
<evidence type="ECO:0000313" key="5">
    <source>
        <dbReference type="Proteomes" id="UP001339429"/>
    </source>
</evidence>
<gene>
    <name evidence="3" type="ORF">CZ809_01243</name>
    <name evidence="2" type="ORF">VXS00_05690</name>
</gene>
<dbReference type="EMBL" id="FUZI01000001">
    <property type="protein sequence ID" value="SKC31736.1"/>
    <property type="molecule type" value="Genomic_DNA"/>
</dbReference>